<dbReference type="InterPro" id="IPR050097">
    <property type="entry name" value="Ferredoxin-NADP_redctase_2"/>
</dbReference>
<dbReference type="CDD" id="cd00038">
    <property type="entry name" value="CAP_ED"/>
    <property type="match status" value="1"/>
</dbReference>
<dbReference type="EMBL" id="BAABKM010000001">
    <property type="protein sequence ID" value="GAA4692525.1"/>
    <property type="molecule type" value="Genomic_DNA"/>
</dbReference>
<dbReference type="InterPro" id="IPR018490">
    <property type="entry name" value="cNMP-bd_dom_sf"/>
</dbReference>
<dbReference type="InterPro" id="IPR023753">
    <property type="entry name" value="FAD/NAD-binding_dom"/>
</dbReference>
<evidence type="ECO:0000313" key="6">
    <source>
        <dbReference type="Proteomes" id="UP001499974"/>
    </source>
</evidence>
<dbReference type="PRINTS" id="PR00368">
    <property type="entry name" value="FADPNR"/>
</dbReference>
<dbReference type="Pfam" id="PF00027">
    <property type="entry name" value="cNMP_binding"/>
    <property type="match status" value="1"/>
</dbReference>
<proteinExistence type="predicted"/>
<sequence>MKDVPGEAVRQLTGPQFERLVSYGVAQEVRVGDVVFRPGDPGYDLIVIESGRIDIVSPPTRDEPEAPIASYGAGGFLGELNLLTGQAVYLTARVVEAGRIHRIAPDQFRRLMADDPEVSDVLLRTFLWRRDSLRESPAARSIEIIGSGMSAEALALRTFAARQRLPHVWLDVDTLPGRAVMDLVPLGAADLPAVVLRDRVLRRAQPGSLAEAIGLSYRSTTGTIRDLLVIGSGPAGLAAAVYGASEGLTTLLVDRVGIGGQAAASSRIENYLGFPSGVSGYDLTQRAALQAMKFGAELSSPCEVVRIHPTGGHLCVQLADGTEIDTRAAVIATGAKYRALPVPGWKDYEGAGIYYAATEIEAQACAGRPVAVVGGANSAGQAALFLAQRGSPVTLVIRGHDIGAGMSAYLIDRLRHDPRVEIRVGTTVVGVAGDGVLESISLASSGVDGVDRVERPCVGLFSLIGADPATEWLDGISLDGDGFIRTGAQLEAGDLLPIWTVLGRQPLPFETSVPAVFAAGDVRVGSMKRVAAAVGEGASAIRSVHSAIGLRV</sequence>
<evidence type="ECO:0000256" key="1">
    <source>
        <dbReference type="ARBA" id="ARBA00022630"/>
    </source>
</evidence>
<dbReference type="Pfam" id="PF07992">
    <property type="entry name" value="Pyr_redox_2"/>
    <property type="match status" value="1"/>
</dbReference>
<protein>
    <submittedName>
        <fullName evidence="5">FAD-dependent oxidoreductase</fullName>
    </submittedName>
</protein>
<keyword evidence="2" id="KW-0560">Oxidoreductase</keyword>
<dbReference type="PROSITE" id="PS50042">
    <property type="entry name" value="CNMP_BINDING_3"/>
    <property type="match status" value="1"/>
</dbReference>
<dbReference type="InterPro" id="IPR000595">
    <property type="entry name" value="cNMP-bd_dom"/>
</dbReference>
<evidence type="ECO:0000313" key="5">
    <source>
        <dbReference type="EMBL" id="GAA4692525.1"/>
    </source>
</evidence>
<gene>
    <name evidence="5" type="ORF">GCM10023349_04420</name>
</gene>
<dbReference type="PRINTS" id="PR00469">
    <property type="entry name" value="PNDRDTASEII"/>
</dbReference>
<comment type="caution">
    <text evidence="5">The sequence shown here is derived from an EMBL/GenBank/DDBJ whole genome shotgun (WGS) entry which is preliminary data.</text>
</comment>
<feature type="domain" description="Cyclic nucleotide-binding" evidence="4">
    <location>
        <begin position="8"/>
        <end position="129"/>
    </location>
</feature>
<dbReference type="InterPro" id="IPR036188">
    <property type="entry name" value="FAD/NAD-bd_sf"/>
</dbReference>
<organism evidence="5 6">
    <name type="scientific">Nocardioides conyzicola</name>
    <dbReference type="NCBI Taxonomy" id="1651781"/>
    <lineage>
        <taxon>Bacteria</taxon>
        <taxon>Bacillati</taxon>
        <taxon>Actinomycetota</taxon>
        <taxon>Actinomycetes</taxon>
        <taxon>Propionibacteriales</taxon>
        <taxon>Nocardioidaceae</taxon>
        <taxon>Nocardioides</taxon>
    </lineage>
</organism>
<dbReference type="SUPFAM" id="SSF51206">
    <property type="entry name" value="cAMP-binding domain-like"/>
    <property type="match status" value="1"/>
</dbReference>
<accession>A0ABP8WPT4</accession>
<dbReference type="SUPFAM" id="SSF51905">
    <property type="entry name" value="FAD/NAD(P)-binding domain"/>
    <property type="match status" value="1"/>
</dbReference>
<evidence type="ECO:0000256" key="2">
    <source>
        <dbReference type="ARBA" id="ARBA00023002"/>
    </source>
</evidence>
<dbReference type="Proteomes" id="UP001499974">
    <property type="component" value="Unassembled WGS sequence"/>
</dbReference>
<keyword evidence="6" id="KW-1185">Reference proteome</keyword>
<comment type="catalytic activity">
    <reaction evidence="3">
        <text>[thioredoxin]-dithiol + NADP(+) = [thioredoxin]-disulfide + NADPH + H(+)</text>
        <dbReference type="Rhea" id="RHEA:20345"/>
        <dbReference type="Rhea" id="RHEA-COMP:10698"/>
        <dbReference type="Rhea" id="RHEA-COMP:10700"/>
        <dbReference type="ChEBI" id="CHEBI:15378"/>
        <dbReference type="ChEBI" id="CHEBI:29950"/>
        <dbReference type="ChEBI" id="CHEBI:50058"/>
        <dbReference type="ChEBI" id="CHEBI:57783"/>
        <dbReference type="ChEBI" id="CHEBI:58349"/>
        <dbReference type="EC" id="1.8.1.9"/>
    </reaction>
</comment>
<name>A0ABP8WPT4_9ACTN</name>
<dbReference type="InterPro" id="IPR014710">
    <property type="entry name" value="RmlC-like_jellyroll"/>
</dbReference>
<dbReference type="SMART" id="SM00100">
    <property type="entry name" value="cNMP"/>
    <property type="match status" value="1"/>
</dbReference>
<dbReference type="RefSeq" id="WP_345518777.1">
    <property type="nucleotide sequence ID" value="NZ_BAABKM010000001.1"/>
</dbReference>
<dbReference type="PANTHER" id="PTHR48105">
    <property type="entry name" value="THIOREDOXIN REDUCTASE 1-RELATED-RELATED"/>
    <property type="match status" value="1"/>
</dbReference>
<dbReference type="Gene3D" id="2.60.120.10">
    <property type="entry name" value="Jelly Rolls"/>
    <property type="match status" value="1"/>
</dbReference>
<evidence type="ECO:0000256" key="3">
    <source>
        <dbReference type="ARBA" id="ARBA00048132"/>
    </source>
</evidence>
<keyword evidence="1" id="KW-0285">Flavoprotein</keyword>
<reference evidence="6" key="1">
    <citation type="journal article" date="2019" name="Int. J. Syst. Evol. Microbiol.">
        <title>The Global Catalogue of Microorganisms (GCM) 10K type strain sequencing project: providing services to taxonomists for standard genome sequencing and annotation.</title>
        <authorList>
            <consortium name="The Broad Institute Genomics Platform"/>
            <consortium name="The Broad Institute Genome Sequencing Center for Infectious Disease"/>
            <person name="Wu L."/>
            <person name="Ma J."/>
        </authorList>
    </citation>
    <scope>NUCLEOTIDE SEQUENCE [LARGE SCALE GENOMIC DNA]</scope>
    <source>
        <strain evidence="6">JCM 18531</strain>
    </source>
</reference>
<dbReference type="Gene3D" id="3.50.50.60">
    <property type="entry name" value="FAD/NAD(P)-binding domain"/>
    <property type="match status" value="2"/>
</dbReference>
<evidence type="ECO:0000259" key="4">
    <source>
        <dbReference type="PROSITE" id="PS50042"/>
    </source>
</evidence>